<keyword evidence="2" id="KW-1185">Reference proteome</keyword>
<dbReference type="EMBL" id="CZPZ01000018">
    <property type="protein sequence ID" value="CUS36702.1"/>
    <property type="molecule type" value="Genomic_DNA"/>
</dbReference>
<dbReference type="RefSeq" id="WP_090898329.1">
    <property type="nucleotide sequence ID" value="NZ_CZPZ01000018.1"/>
</dbReference>
<organism evidence="1 2">
    <name type="scientific">Candidatus Nitrospira nitrificans</name>
    <dbReference type="NCBI Taxonomy" id="1742973"/>
    <lineage>
        <taxon>Bacteria</taxon>
        <taxon>Pseudomonadati</taxon>
        <taxon>Nitrospirota</taxon>
        <taxon>Nitrospiria</taxon>
        <taxon>Nitrospirales</taxon>
        <taxon>Nitrospiraceae</taxon>
        <taxon>Nitrospira</taxon>
    </lineage>
</organism>
<name>A0A0S4LIH0_9BACT</name>
<dbReference type="Proteomes" id="UP000198736">
    <property type="component" value="Unassembled WGS sequence"/>
</dbReference>
<evidence type="ECO:0000313" key="1">
    <source>
        <dbReference type="EMBL" id="CUS36702.1"/>
    </source>
</evidence>
<gene>
    <name evidence="1" type="ORF">COMA2_250038</name>
</gene>
<accession>A0A0S4LIH0</accession>
<proteinExistence type="predicted"/>
<dbReference type="OrthoDB" id="9852718at2"/>
<evidence type="ECO:0000313" key="2">
    <source>
        <dbReference type="Proteomes" id="UP000198736"/>
    </source>
</evidence>
<reference evidence="2" key="1">
    <citation type="submission" date="2015-10" db="EMBL/GenBank/DDBJ databases">
        <authorList>
            <person name="Luecker S."/>
            <person name="Luecker S."/>
        </authorList>
    </citation>
    <scope>NUCLEOTIDE SEQUENCE [LARGE SCALE GENOMIC DNA]</scope>
</reference>
<sequence length="82" mass="9237">MNAKKGIVLVGSVALAILVLVGGAWVVTAPPENVEAWKAKQCNEYVEQLEMLNRYKLFWSFVQRRGAFNDCLKRVDENGQKP</sequence>
<protein>
    <submittedName>
        <fullName evidence="1">Uncharacterized protein</fullName>
    </submittedName>
</protein>
<dbReference type="AlphaFoldDB" id="A0A0S4LIH0"/>